<keyword evidence="4 12" id="KW-0436">Ligase</keyword>
<sequence>MSELFVRTLRDDPADAEVRSHKLMVRAGYVRRAAPGIYTWLPLGLKVLRKVEAVVREEMDNAGSQEMHFPALLPREPFEATNRWEEYGPNLFRLKDRRDNDYLLAPTHEEMFTLAVKDMYSSYKDLPVSLYQIQHKYRDEARPRAGIIRTREFIMKDAYSFDIDDAGLDRSYETMRAAYQRIFDRLGIPYVICSAQSGPMGGSRSEEFLSPCAIGEDTFVMSAGGYAANTEAVTTPAQPDQDFSDVPEPHTVPTPGATTIASLVEMANEVAPRADRTWEASDTLKNVVVAFVHPDGEREVVVIGVPGDREVDLKRVEASISPAEVEMATAHDLEQHPELVAGYIGPEVIGPNSESRTVNDEGEISGSVRYLLDPHVARGSRWISGANEVDQHVFDLVYVRDFEADGTIEAVEVREGDEAPDGSGPLTIERGIEIGHIFQLGRKYAKALDLTVLDQNGKTAVVTMGSYGIGVSRVMAALAELNSDDMGLKWPLHLAPAQVHVLATGKDAAIFETAQNFAEELSGRGLEVLYDDRVKVSAGVKFADFELIGVPFAIVVGRGLKDGMVEIRDRRSGERYEVPVDQALSKLDEVMAQAK</sequence>
<dbReference type="Gene3D" id="3.30.930.10">
    <property type="entry name" value="Bira Bifunctional Protein, Domain 2"/>
    <property type="match status" value="2"/>
</dbReference>
<dbReference type="CDD" id="cd00861">
    <property type="entry name" value="ProRS_anticodon_short"/>
    <property type="match status" value="1"/>
</dbReference>
<keyword evidence="3 12" id="KW-0963">Cytoplasm</keyword>
<dbReference type="GO" id="GO:0002161">
    <property type="term" value="F:aminoacyl-tRNA deacylase activity"/>
    <property type="evidence" value="ECO:0007669"/>
    <property type="project" value="InterPro"/>
</dbReference>
<dbReference type="Gene3D" id="3.40.50.800">
    <property type="entry name" value="Anticodon-binding domain"/>
    <property type="match status" value="1"/>
</dbReference>
<dbReference type="FunFam" id="3.30.930.10:FF:000065">
    <property type="entry name" value="Proline--tRNA ligase"/>
    <property type="match status" value="1"/>
</dbReference>
<dbReference type="SUPFAM" id="SSF55681">
    <property type="entry name" value="Class II aaRS and biotin synthetases"/>
    <property type="match status" value="1"/>
</dbReference>
<dbReference type="GeneID" id="65345369"/>
<dbReference type="InterPro" id="IPR044140">
    <property type="entry name" value="ProRS_anticodon_short"/>
</dbReference>
<dbReference type="STRING" id="131112.SAMN04489737_1646"/>
<dbReference type="PANTHER" id="PTHR42753:SF2">
    <property type="entry name" value="PROLINE--TRNA LIGASE"/>
    <property type="match status" value="1"/>
</dbReference>
<dbReference type="EMBL" id="LT629804">
    <property type="protein sequence ID" value="SDU82025.1"/>
    <property type="molecule type" value="Genomic_DNA"/>
</dbReference>
<dbReference type="NCBIfam" id="NF006625">
    <property type="entry name" value="PRK09194.1"/>
    <property type="match status" value="1"/>
</dbReference>
<dbReference type="GO" id="GO:0005524">
    <property type="term" value="F:ATP binding"/>
    <property type="evidence" value="ECO:0007669"/>
    <property type="project" value="UniProtKB-UniRule"/>
</dbReference>
<dbReference type="InterPro" id="IPR004500">
    <property type="entry name" value="Pro-tRNA-synth_IIa_bac-type"/>
</dbReference>
<comment type="domain">
    <text evidence="12">Consists of three domains: the N-terminal catalytic domain, the editing domain and the C-terminal anticodon-binding domain.</text>
</comment>
<dbReference type="FunFam" id="3.30.930.10:FF:000066">
    <property type="entry name" value="Proline--tRNA ligase"/>
    <property type="match status" value="1"/>
</dbReference>
<keyword evidence="5 12" id="KW-0547">Nucleotide-binding</keyword>
<dbReference type="InterPro" id="IPR007214">
    <property type="entry name" value="YbaK/aa-tRNA-synth-assoc-dom"/>
</dbReference>
<dbReference type="GO" id="GO:0005829">
    <property type="term" value="C:cytosol"/>
    <property type="evidence" value="ECO:0007669"/>
    <property type="project" value="TreeGrafter"/>
</dbReference>
<dbReference type="Pfam" id="PF00587">
    <property type="entry name" value="tRNA-synt_2b"/>
    <property type="match status" value="1"/>
</dbReference>
<dbReference type="InterPro" id="IPR050062">
    <property type="entry name" value="Pro-tRNA_synthetase"/>
</dbReference>
<evidence type="ECO:0000256" key="4">
    <source>
        <dbReference type="ARBA" id="ARBA00022598"/>
    </source>
</evidence>
<evidence type="ECO:0000259" key="13">
    <source>
        <dbReference type="PROSITE" id="PS50862"/>
    </source>
</evidence>
<dbReference type="SUPFAM" id="SSF55826">
    <property type="entry name" value="YbaK/ProRS associated domain"/>
    <property type="match status" value="1"/>
</dbReference>
<protein>
    <recommendedName>
        <fullName evidence="12">Proline--tRNA ligase</fullName>
        <ecNumber evidence="12">6.1.1.15</ecNumber>
    </recommendedName>
    <alternativeName>
        <fullName evidence="12">Prolyl-tRNA synthetase</fullName>
        <shortName evidence="12">ProRS</shortName>
    </alternativeName>
</protein>
<evidence type="ECO:0000256" key="9">
    <source>
        <dbReference type="ARBA" id="ARBA00047671"/>
    </source>
</evidence>
<dbReference type="EC" id="6.1.1.15" evidence="12"/>
<keyword evidence="15" id="KW-1185">Reference proteome</keyword>
<keyword evidence="6 12" id="KW-0067">ATP-binding</keyword>
<dbReference type="OrthoDB" id="9809052at2"/>
<evidence type="ECO:0000256" key="11">
    <source>
        <dbReference type="ARBA" id="ARBA00060755"/>
    </source>
</evidence>
<dbReference type="Pfam" id="PF04073">
    <property type="entry name" value="tRNA_edit"/>
    <property type="match status" value="1"/>
</dbReference>
<dbReference type="HAMAP" id="MF_01569">
    <property type="entry name" value="Pro_tRNA_synth_type1"/>
    <property type="match status" value="1"/>
</dbReference>
<dbReference type="GO" id="GO:0006433">
    <property type="term" value="P:prolyl-tRNA aminoacylation"/>
    <property type="evidence" value="ECO:0007669"/>
    <property type="project" value="UniProtKB-UniRule"/>
</dbReference>
<dbReference type="InterPro" id="IPR036621">
    <property type="entry name" value="Anticodon-bd_dom_sf"/>
</dbReference>
<evidence type="ECO:0000256" key="12">
    <source>
        <dbReference type="HAMAP-Rule" id="MF_01569"/>
    </source>
</evidence>
<dbReference type="Proteomes" id="UP000214355">
    <property type="component" value="Chromosome I"/>
</dbReference>
<comment type="function">
    <text evidence="10 12">Catalyzes the attachment of proline to tRNA(Pro) in a two-step reaction: proline is first activated by ATP to form Pro-AMP and then transferred to the acceptor end of tRNA(Pro). As ProRS can inadvertently accommodate and process non-cognate amino acids such as alanine and cysteine, to avoid such errors it has two additional distinct editing activities against alanine. One activity is designated as 'pretransfer' editing and involves the tRNA(Pro)-independent hydrolysis of activated Ala-AMP. The other activity is designated 'posttransfer' editing and involves deacylation of mischarged Ala-tRNA(Pro). The misacylated Cys-tRNA(Pro) is not edited by ProRS.</text>
</comment>
<organism evidence="14 15">
    <name type="scientific">Arcanobacterium phocae</name>
    <dbReference type="NCBI Taxonomy" id="131112"/>
    <lineage>
        <taxon>Bacteria</taxon>
        <taxon>Bacillati</taxon>
        <taxon>Actinomycetota</taxon>
        <taxon>Actinomycetes</taxon>
        <taxon>Actinomycetales</taxon>
        <taxon>Actinomycetaceae</taxon>
        <taxon>Arcanobacterium</taxon>
    </lineage>
</organism>
<comment type="subunit">
    <text evidence="2 12">Homodimer.</text>
</comment>
<evidence type="ECO:0000256" key="1">
    <source>
        <dbReference type="ARBA" id="ARBA00004496"/>
    </source>
</evidence>
<keyword evidence="7 12" id="KW-0648">Protein biosynthesis</keyword>
<dbReference type="Gene3D" id="3.90.960.10">
    <property type="entry name" value="YbaK/aminoacyl-tRNA synthetase-associated domain"/>
    <property type="match status" value="1"/>
</dbReference>
<dbReference type="InterPro" id="IPR023717">
    <property type="entry name" value="Pro-tRNA-Synthase_IIa_type1"/>
</dbReference>
<evidence type="ECO:0000256" key="2">
    <source>
        <dbReference type="ARBA" id="ARBA00011738"/>
    </source>
</evidence>
<dbReference type="InterPro" id="IPR006195">
    <property type="entry name" value="aa-tRNA-synth_II"/>
</dbReference>
<comment type="similarity">
    <text evidence="11 12">Belongs to the class-II aminoacyl-tRNA synthetase family. ProS type 1 subfamily.</text>
</comment>
<dbReference type="NCBIfam" id="TIGR00409">
    <property type="entry name" value="proS_fam_II"/>
    <property type="match status" value="1"/>
</dbReference>
<comment type="catalytic activity">
    <reaction evidence="9 12">
        <text>tRNA(Pro) + L-proline + ATP = L-prolyl-tRNA(Pro) + AMP + diphosphate</text>
        <dbReference type="Rhea" id="RHEA:14305"/>
        <dbReference type="Rhea" id="RHEA-COMP:9700"/>
        <dbReference type="Rhea" id="RHEA-COMP:9702"/>
        <dbReference type="ChEBI" id="CHEBI:30616"/>
        <dbReference type="ChEBI" id="CHEBI:33019"/>
        <dbReference type="ChEBI" id="CHEBI:60039"/>
        <dbReference type="ChEBI" id="CHEBI:78442"/>
        <dbReference type="ChEBI" id="CHEBI:78532"/>
        <dbReference type="ChEBI" id="CHEBI:456215"/>
        <dbReference type="EC" id="6.1.1.15"/>
    </reaction>
</comment>
<dbReference type="PROSITE" id="PS50862">
    <property type="entry name" value="AA_TRNA_LIGASE_II"/>
    <property type="match status" value="1"/>
</dbReference>
<evidence type="ECO:0000313" key="14">
    <source>
        <dbReference type="EMBL" id="SDU82025.1"/>
    </source>
</evidence>
<dbReference type="SUPFAM" id="SSF52954">
    <property type="entry name" value="Class II aaRS ABD-related"/>
    <property type="match status" value="1"/>
</dbReference>
<reference evidence="15" key="1">
    <citation type="submission" date="2016-10" db="EMBL/GenBank/DDBJ databases">
        <authorList>
            <person name="Varghese N."/>
            <person name="Submissions S."/>
        </authorList>
    </citation>
    <scope>NUCLEOTIDE SEQUENCE [LARGE SCALE GENOMIC DNA]</scope>
    <source>
        <strain evidence="15">DSM 10002</strain>
    </source>
</reference>
<keyword evidence="8 12" id="KW-0030">Aminoacyl-tRNA synthetase</keyword>
<dbReference type="AlphaFoldDB" id="A0A1H2LMP1"/>
<dbReference type="PRINTS" id="PR01046">
    <property type="entry name" value="TRNASYNTHPRO"/>
</dbReference>
<dbReference type="InterPro" id="IPR033730">
    <property type="entry name" value="ProRS_core_prok"/>
</dbReference>
<dbReference type="CDD" id="cd00779">
    <property type="entry name" value="ProRS_core_prok"/>
    <property type="match status" value="1"/>
</dbReference>
<dbReference type="GO" id="GO:0004827">
    <property type="term" value="F:proline-tRNA ligase activity"/>
    <property type="evidence" value="ECO:0007669"/>
    <property type="project" value="UniProtKB-UniRule"/>
</dbReference>
<feature type="domain" description="Aminoacyl-transfer RNA synthetases class-II family profile" evidence="13">
    <location>
        <begin position="31"/>
        <end position="491"/>
    </location>
</feature>
<dbReference type="InterPro" id="IPR036754">
    <property type="entry name" value="YbaK/aa-tRNA-synt-asso_dom_sf"/>
</dbReference>
<evidence type="ECO:0000256" key="10">
    <source>
        <dbReference type="ARBA" id="ARBA00053664"/>
    </source>
</evidence>
<dbReference type="InterPro" id="IPR045864">
    <property type="entry name" value="aa-tRNA-synth_II/BPL/LPL"/>
</dbReference>
<proteinExistence type="inferred from homology"/>
<evidence type="ECO:0000256" key="6">
    <source>
        <dbReference type="ARBA" id="ARBA00022840"/>
    </source>
</evidence>
<dbReference type="InterPro" id="IPR002316">
    <property type="entry name" value="Pro-tRNA-ligase_IIa"/>
</dbReference>
<name>A0A1H2LMP1_9ACTO</name>
<dbReference type="RefSeq" id="WP_091282072.1">
    <property type="nucleotide sequence ID" value="NZ_LT629804.1"/>
</dbReference>
<evidence type="ECO:0000256" key="7">
    <source>
        <dbReference type="ARBA" id="ARBA00022917"/>
    </source>
</evidence>
<accession>A0A1H2LMP1</accession>
<evidence type="ECO:0000256" key="8">
    <source>
        <dbReference type="ARBA" id="ARBA00023146"/>
    </source>
</evidence>
<dbReference type="InterPro" id="IPR002314">
    <property type="entry name" value="aa-tRNA-synt_IIb"/>
</dbReference>
<dbReference type="InterPro" id="IPR004154">
    <property type="entry name" value="Anticodon-bd"/>
</dbReference>
<dbReference type="PANTHER" id="PTHR42753">
    <property type="entry name" value="MITOCHONDRIAL RIBOSOME PROTEIN L39/PROLYL-TRNA LIGASE FAMILY MEMBER"/>
    <property type="match status" value="1"/>
</dbReference>
<evidence type="ECO:0000256" key="3">
    <source>
        <dbReference type="ARBA" id="ARBA00022490"/>
    </source>
</evidence>
<comment type="subcellular location">
    <subcellularLocation>
        <location evidence="1 12">Cytoplasm</location>
    </subcellularLocation>
</comment>
<gene>
    <name evidence="12" type="primary">proS</name>
    <name evidence="14" type="ORF">SAMN04489737_1646</name>
</gene>
<dbReference type="Pfam" id="PF03129">
    <property type="entry name" value="HGTP_anticodon"/>
    <property type="match status" value="1"/>
</dbReference>
<evidence type="ECO:0000256" key="5">
    <source>
        <dbReference type="ARBA" id="ARBA00022741"/>
    </source>
</evidence>
<evidence type="ECO:0000313" key="15">
    <source>
        <dbReference type="Proteomes" id="UP000214355"/>
    </source>
</evidence>